<protein>
    <submittedName>
        <fullName evidence="2">Uncharacterized protein</fullName>
    </submittedName>
</protein>
<name>A0A840PX68_9PSEU</name>
<sequence>MRLMRLGAEPTRVGADIRAAISAWGAGCSVLGGVTAFGCRPPGSPRPLDAVIVLPRGVIVVLGIDLPQPALRVDAPLQTPWTIDGWPMVRTEGAVNPGLEGLESAAALARSLQSRGLEPLPVAAIVVVGPYAGQVIQPTTDLHRGVRVVSPSTTTILAAARELATYEFPCPVEPALRLVQVLDETCELSLADLAEEGFPESAATDLATADTVLLPKYTEQSAMAAPLWRLPPRIKLIAAVAALLLICGVVGMWLTLGRPTTGPAPQPAPTQRIDGVEFTQMVAARDASCARHSFGDVQRWFQQQPCRSLTRAVFDTQVSGRPAAVSIAIVEVPDQQAASELRELADAAGTGGVTDLIAEGKGWPGGPDGFDNSAQAVQRTGNQVRIVQTVWRHRSSAPDDVGLRALAEHGLRLTPQS</sequence>
<dbReference type="EMBL" id="JACHIW010000001">
    <property type="protein sequence ID" value="MBB5152906.1"/>
    <property type="molecule type" value="Genomic_DNA"/>
</dbReference>
<keyword evidence="1" id="KW-0472">Membrane</keyword>
<keyword evidence="3" id="KW-1185">Reference proteome</keyword>
<proteinExistence type="predicted"/>
<accession>A0A840PX68</accession>
<dbReference type="Proteomes" id="UP000584374">
    <property type="component" value="Unassembled WGS sequence"/>
</dbReference>
<keyword evidence="1" id="KW-1133">Transmembrane helix</keyword>
<gene>
    <name evidence="2" type="ORF">BJ970_000440</name>
</gene>
<feature type="transmembrane region" description="Helical" evidence="1">
    <location>
        <begin position="236"/>
        <end position="256"/>
    </location>
</feature>
<reference evidence="2 3" key="1">
    <citation type="submission" date="2020-08" db="EMBL/GenBank/DDBJ databases">
        <title>Sequencing the genomes of 1000 actinobacteria strains.</title>
        <authorList>
            <person name="Klenk H.-P."/>
        </authorList>
    </citation>
    <scope>NUCLEOTIDE SEQUENCE [LARGE SCALE GENOMIC DNA]</scope>
    <source>
        <strain evidence="2 3">DSM 45584</strain>
    </source>
</reference>
<dbReference type="AlphaFoldDB" id="A0A840PX68"/>
<evidence type="ECO:0000313" key="3">
    <source>
        <dbReference type="Proteomes" id="UP000584374"/>
    </source>
</evidence>
<comment type="caution">
    <text evidence="2">The sequence shown here is derived from an EMBL/GenBank/DDBJ whole genome shotgun (WGS) entry which is preliminary data.</text>
</comment>
<keyword evidence="1" id="KW-0812">Transmembrane</keyword>
<evidence type="ECO:0000313" key="2">
    <source>
        <dbReference type="EMBL" id="MBB5152906.1"/>
    </source>
</evidence>
<organism evidence="2 3">
    <name type="scientific">Saccharopolyspora phatthalungensis</name>
    <dbReference type="NCBI Taxonomy" id="664693"/>
    <lineage>
        <taxon>Bacteria</taxon>
        <taxon>Bacillati</taxon>
        <taxon>Actinomycetota</taxon>
        <taxon>Actinomycetes</taxon>
        <taxon>Pseudonocardiales</taxon>
        <taxon>Pseudonocardiaceae</taxon>
        <taxon>Saccharopolyspora</taxon>
    </lineage>
</organism>
<dbReference type="RefSeq" id="WP_184722957.1">
    <property type="nucleotide sequence ID" value="NZ_JACHIW010000001.1"/>
</dbReference>
<evidence type="ECO:0000256" key="1">
    <source>
        <dbReference type="SAM" id="Phobius"/>
    </source>
</evidence>